<proteinExistence type="predicted"/>
<dbReference type="PANTHER" id="PTHR34216:SF3">
    <property type="entry name" value="POLY-BETA-1,6-N-ACETYL-D-GLUCOSAMINE N-DEACETYLASE"/>
    <property type="match status" value="1"/>
</dbReference>
<dbReference type="InterPro" id="IPR002509">
    <property type="entry name" value="NODB_dom"/>
</dbReference>
<dbReference type="InterPro" id="IPR011330">
    <property type="entry name" value="Glyco_hydro/deAcase_b/a-brl"/>
</dbReference>
<evidence type="ECO:0000256" key="1">
    <source>
        <dbReference type="ARBA" id="ARBA00004613"/>
    </source>
</evidence>
<organism evidence="4">
    <name type="scientific">Kitasatospora camelliae</name>
    <dbReference type="NCBI Taxonomy" id="3156397"/>
    <lineage>
        <taxon>Bacteria</taxon>
        <taxon>Bacillati</taxon>
        <taxon>Actinomycetota</taxon>
        <taxon>Actinomycetes</taxon>
        <taxon>Kitasatosporales</taxon>
        <taxon>Streptomycetaceae</taxon>
        <taxon>Kitasatospora</taxon>
    </lineage>
</organism>
<sequence length="274" mass="29745">MTDAVPLFVYHSVSEHPEPWLAPLTVTPQAFADQLDIITSAGRTVIPLRRLVAALRGGPPLPAHCAVLTFDDGYADFYWAVAQVLSDRDLPATLYVTTGAVHVPGRPADGSLLPPAPMLSWRQITNLDALGIEIGGHSRTHAQLDTLRGRRLDDELDGCKRELEDAVGHPVTAFAYPGGYADPVVRRRAHRAGWTSGALAGSAFSSAGDDPMRIARLRVRADTGRETFQAWAQGLGAPVAPYPEPLRDKGWRAYRRIRAALGHPVDGEIERQAK</sequence>
<dbReference type="SUPFAM" id="SSF88713">
    <property type="entry name" value="Glycoside hydrolase/deacetylase"/>
    <property type="match status" value="1"/>
</dbReference>
<dbReference type="KEGG" id="kcm:ABWK59_27530"/>
<dbReference type="CDD" id="cd10918">
    <property type="entry name" value="CE4_NodB_like_5s_6s"/>
    <property type="match status" value="1"/>
</dbReference>
<keyword evidence="4" id="KW-0378">Hydrolase</keyword>
<accession>A0AAU8K188</accession>
<dbReference type="GO" id="GO:0005576">
    <property type="term" value="C:extracellular region"/>
    <property type="evidence" value="ECO:0007669"/>
    <property type="project" value="UniProtKB-SubCell"/>
</dbReference>
<dbReference type="EMBL" id="CP159872">
    <property type="protein sequence ID" value="XCM82399.1"/>
    <property type="molecule type" value="Genomic_DNA"/>
</dbReference>
<feature type="domain" description="NodB homology" evidence="3">
    <location>
        <begin position="64"/>
        <end position="274"/>
    </location>
</feature>
<dbReference type="RefSeq" id="WP_354643331.1">
    <property type="nucleotide sequence ID" value="NZ_CP159872.1"/>
</dbReference>
<dbReference type="Gene3D" id="3.20.20.370">
    <property type="entry name" value="Glycoside hydrolase/deacetylase"/>
    <property type="match status" value="1"/>
</dbReference>
<protein>
    <submittedName>
        <fullName evidence="4">Polysaccharide deacetylase family protein</fullName>
        <ecNumber evidence="4">3.-.-.-</ecNumber>
    </submittedName>
</protein>
<dbReference type="PANTHER" id="PTHR34216">
    <property type="match status" value="1"/>
</dbReference>
<dbReference type="GO" id="GO:0005975">
    <property type="term" value="P:carbohydrate metabolic process"/>
    <property type="evidence" value="ECO:0007669"/>
    <property type="project" value="InterPro"/>
</dbReference>
<dbReference type="PROSITE" id="PS51677">
    <property type="entry name" value="NODB"/>
    <property type="match status" value="1"/>
</dbReference>
<dbReference type="InterPro" id="IPR051398">
    <property type="entry name" value="Polysacch_Deacetylase"/>
</dbReference>
<evidence type="ECO:0000256" key="2">
    <source>
        <dbReference type="ARBA" id="ARBA00022729"/>
    </source>
</evidence>
<evidence type="ECO:0000259" key="3">
    <source>
        <dbReference type="PROSITE" id="PS51677"/>
    </source>
</evidence>
<dbReference type="EC" id="3.-.-.-" evidence="4"/>
<reference evidence="4" key="1">
    <citation type="submission" date="2024-06" db="EMBL/GenBank/DDBJ databases">
        <title>The genome sequences of Kitasatospora sp. strain HUAS MG31.</title>
        <authorList>
            <person name="Mo P."/>
        </authorList>
    </citation>
    <scope>NUCLEOTIDE SEQUENCE</scope>
    <source>
        <strain evidence="4">HUAS MG31</strain>
    </source>
</reference>
<gene>
    <name evidence="4" type="ORF">ABWK59_27530</name>
</gene>
<name>A0AAU8K188_9ACTN</name>
<dbReference type="GO" id="GO:0016810">
    <property type="term" value="F:hydrolase activity, acting on carbon-nitrogen (but not peptide) bonds"/>
    <property type="evidence" value="ECO:0007669"/>
    <property type="project" value="InterPro"/>
</dbReference>
<dbReference type="Pfam" id="PF01522">
    <property type="entry name" value="Polysacc_deac_1"/>
    <property type="match status" value="1"/>
</dbReference>
<evidence type="ECO:0000313" key="4">
    <source>
        <dbReference type="EMBL" id="XCM82399.1"/>
    </source>
</evidence>
<dbReference type="AlphaFoldDB" id="A0AAU8K188"/>
<comment type="subcellular location">
    <subcellularLocation>
        <location evidence="1">Secreted</location>
    </subcellularLocation>
</comment>
<keyword evidence="2" id="KW-0732">Signal</keyword>